<protein>
    <submittedName>
        <fullName evidence="1">Uncharacterized protein</fullName>
    </submittedName>
</protein>
<reference evidence="1 2" key="1">
    <citation type="journal article" date="2021" name="bioRxiv">
        <title>Chromosome-scale and haplotype-resolved genome assembly of a tetraploid potato cultivar.</title>
        <authorList>
            <person name="Sun H."/>
            <person name="Jiao W.-B."/>
            <person name="Krause K."/>
            <person name="Campoy J.A."/>
            <person name="Goel M."/>
            <person name="Folz-Donahue K."/>
            <person name="Kukat C."/>
            <person name="Huettel B."/>
            <person name="Schneeberger K."/>
        </authorList>
    </citation>
    <scope>NUCLEOTIDE SEQUENCE [LARGE SCALE GENOMIC DNA]</scope>
    <source>
        <strain evidence="1">SolTubOtavaFocal</strain>
        <tissue evidence="1">Leaves</tissue>
    </source>
</reference>
<dbReference type="EMBL" id="JAIVGD010000019">
    <property type="protein sequence ID" value="KAH0750058.1"/>
    <property type="molecule type" value="Genomic_DNA"/>
</dbReference>
<organism evidence="1 2">
    <name type="scientific">Solanum tuberosum</name>
    <name type="common">Potato</name>
    <dbReference type="NCBI Taxonomy" id="4113"/>
    <lineage>
        <taxon>Eukaryota</taxon>
        <taxon>Viridiplantae</taxon>
        <taxon>Streptophyta</taxon>
        <taxon>Embryophyta</taxon>
        <taxon>Tracheophyta</taxon>
        <taxon>Spermatophyta</taxon>
        <taxon>Magnoliopsida</taxon>
        <taxon>eudicotyledons</taxon>
        <taxon>Gunneridae</taxon>
        <taxon>Pentapetalae</taxon>
        <taxon>asterids</taxon>
        <taxon>lamiids</taxon>
        <taxon>Solanales</taxon>
        <taxon>Solanaceae</taxon>
        <taxon>Solanoideae</taxon>
        <taxon>Solaneae</taxon>
        <taxon>Solanum</taxon>
    </lineage>
</organism>
<evidence type="ECO:0000313" key="1">
    <source>
        <dbReference type="EMBL" id="KAH0750058.1"/>
    </source>
</evidence>
<comment type="caution">
    <text evidence="1">The sequence shown here is derived from an EMBL/GenBank/DDBJ whole genome shotgun (WGS) entry which is preliminary data.</text>
</comment>
<gene>
    <name evidence="1" type="ORF">KY290_029290</name>
</gene>
<proteinExistence type="predicted"/>
<accession>A0ABQ7ULK9</accession>
<dbReference type="Proteomes" id="UP000826656">
    <property type="component" value="Unassembled WGS sequence"/>
</dbReference>
<sequence>MVLFLDMWAYYILGKITITKSHFVLRAHFELLKDGPQSRYLIHKPEELWKSPKTLREGYGHIS</sequence>
<evidence type="ECO:0000313" key="2">
    <source>
        <dbReference type="Proteomes" id="UP000826656"/>
    </source>
</evidence>
<keyword evidence="2" id="KW-1185">Reference proteome</keyword>
<name>A0ABQ7ULK9_SOLTU</name>